<dbReference type="InterPro" id="IPR025921">
    <property type="entry name" value="HmuY"/>
</dbReference>
<evidence type="ECO:0000313" key="3">
    <source>
        <dbReference type="Proteomes" id="UP000283855"/>
    </source>
</evidence>
<evidence type="ECO:0000313" key="2">
    <source>
        <dbReference type="EMBL" id="RHA77692.1"/>
    </source>
</evidence>
<comment type="caution">
    <text evidence="2">The sequence shown here is derived from an EMBL/GenBank/DDBJ whole genome shotgun (WGS) entry which is preliminary data.</text>
</comment>
<dbReference type="RefSeq" id="WP_118400026.1">
    <property type="nucleotide sequence ID" value="NZ_CAUGVO010000017.1"/>
</dbReference>
<sequence length="243" mass="27367">MTTSNYPLMKKYRFHVKAAMLGTLLLTFPACEGLFDDIYDNPSEANLSTNGFGFVEVSPETHSGTLYVNSSDYTQWVYIELHSLSVDSTRILNEAGEEVSLSDKGTLPQEWDFAIHRYDTKTNEGAVLETSAESMEELLAGKEIPQGNYTADTPGTTDKITIDLSDMYNGTIRYACSDYNSVLSQWLSRKGMPPTYTLSGKVYVLRLKDGTHAALKLTDYRNEMYVNGYMRVQYIYPLENALK</sequence>
<feature type="chain" id="PRO_5019141731" evidence="1">
    <location>
        <begin position="33"/>
        <end position="243"/>
    </location>
</feature>
<organism evidence="2 3">
    <name type="scientific">Phocaeicola coprophilus</name>
    <dbReference type="NCBI Taxonomy" id="387090"/>
    <lineage>
        <taxon>Bacteria</taxon>
        <taxon>Pseudomonadati</taxon>
        <taxon>Bacteroidota</taxon>
        <taxon>Bacteroidia</taxon>
        <taxon>Bacteroidales</taxon>
        <taxon>Bacteroidaceae</taxon>
        <taxon>Phocaeicola</taxon>
    </lineage>
</organism>
<evidence type="ECO:0000256" key="1">
    <source>
        <dbReference type="SAM" id="SignalP"/>
    </source>
</evidence>
<dbReference type="AlphaFoldDB" id="A0A413T320"/>
<protein>
    <submittedName>
        <fullName evidence="2">Uncharacterized protein</fullName>
    </submittedName>
</protein>
<dbReference type="EMBL" id="QSFT01000005">
    <property type="protein sequence ID" value="RHA77692.1"/>
    <property type="molecule type" value="Genomic_DNA"/>
</dbReference>
<feature type="signal peptide" evidence="1">
    <location>
        <begin position="1"/>
        <end position="32"/>
    </location>
</feature>
<name>A0A413T320_9BACT</name>
<dbReference type="Pfam" id="PF14064">
    <property type="entry name" value="HmuY"/>
    <property type="match status" value="1"/>
</dbReference>
<dbReference type="Proteomes" id="UP000283855">
    <property type="component" value="Unassembled WGS sequence"/>
</dbReference>
<gene>
    <name evidence="2" type="ORF">DW921_03450</name>
</gene>
<dbReference type="CDD" id="cd12105">
    <property type="entry name" value="HmuY"/>
    <property type="match status" value="1"/>
</dbReference>
<reference evidence="2 3" key="1">
    <citation type="submission" date="2018-08" db="EMBL/GenBank/DDBJ databases">
        <title>A genome reference for cultivated species of the human gut microbiota.</title>
        <authorList>
            <person name="Zou Y."/>
            <person name="Xue W."/>
            <person name="Luo G."/>
        </authorList>
    </citation>
    <scope>NUCLEOTIDE SEQUENCE [LARGE SCALE GENOMIC DNA]</scope>
    <source>
        <strain evidence="2 3">AM42-38</strain>
    </source>
</reference>
<accession>A0A413T320</accession>
<proteinExistence type="predicted"/>
<keyword evidence="1" id="KW-0732">Signal</keyword>